<keyword evidence="4" id="KW-0963">Cytoplasm</keyword>
<name>A0A317E795_9PROT</name>
<evidence type="ECO:0000259" key="5">
    <source>
        <dbReference type="Pfam" id="PF16321"/>
    </source>
</evidence>
<evidence type="ECO:0000313" key="6">
    <source>
        <dbReference type="EMBL" id="PWR22150.1"/>
    </source>
</evidence>
<dbReference type="InterPro" id="IPR036567">
    <property type="entry name" value="RHF-like"/>
</dbReference>
<proteinExistence type="inferred from homology"/>
<dbReference type="InterPro" id="IPR003489">
    <property type="entry name" value="RHF/RaiA"/>
</dbReference>
<feature type="domain" description="Sigma 54 modulation/S30EA ribosomal protein C-terminal" evidence="5">
    <location>
        <begin position="132"/>
        <end position="185"/>
    </location>
</feature>
<evidence type="ECO:0000256" key="1">
    <source>
        <dbReference type="ARBA" id="ARBA00022845"/>
    </source>
</evidence>
<dbReference type="Gene3D" id="3.30.505.50">
    <property type="entry name" value="Sigma 54 modulation/S30EA ribosomal protein, C-terminal domain"/>
    <property type="match status" value="1"/>
</dbReference>
<comment type="subunit">
    <text evidence="2">Associates exclusively with 100S ribosomes, which are dimers of 70S ribosomes.</text>
</comment>
<dbReference type="GO" id="GO:0045900">
    <property type="term" value="P:negative regulation of translational elongation"/>
    <property type="evidence" value="ECO:0007669"/>
    <property type="project" value="TreeGrafter"/>
</dbReference>
<dbReference type="GO" id="GO:0022627">
    <property type="term" value="C:cytosolic small ribosomal subunit"/>
    <property type="evidence" value="ECO:0007669"/>
    <property type="project" value="TreeGrafter"/>
</dbReference>
<comment type="subcellular location">
    <subcellularLocation>
        <location evidence="4">Cytoplasm</location>
    </subcellularLocation>
</comment>
<evidence type="ECO:0000313" key="7">
    <source>
        <dbReference type="Proteomes" id="UP000246077"/>
    </source>
</evidence>
<dbReference type="GO" id="GO:0043024">
    <property type="term" value="F:ribosomal small subunit binding"/>
    <property type="evidence" value="ECO:0007669"/>
    <property type="project" value="TreeGrafter"/>
</dbReference>
<dbReference type="PANTHER" id="PTHR33231">
    <property type="entry name" value="30S RIBOSOMAL PROTEIN"/>
    <property type="match status" value="1"/>
</dbReference>
<keyword evidence="1 4" id="KW-0810">Translation regulation</keyword>
<dbReference type="Pfam" id="PF16321">
    <property type="entry name" value="Ribosom_S30AE_C"/>
    <property type="match status" value="1"/>
</dbReference>
<keyword evidence="7" id="KW-1185">Reference proteome</keyword>
<evidence type="ECO:0000256" key="4">
    <source>
        <dbReference type="HAMAP-Rule" id="MF_00839"/>
    </source>
</evidence>
<gene>
    <name evidence="6" type="primary">raiA</name>
    <name evidence="4" type="synonym">hpf</name>
    <name evidence="6" type="ORF">DKG75_09270</name>
</gene>
<dbReference type="NCBIfam" id="TIGR00741">
    <property type="entry name" value="yfiA"/>
    <property type="match status" value="1"/>
</dbReference>
<evidence type="ECO:0000256" key="3">
    <source>
        <dbReference type="ARBA" id="ARBA00041148"/>
    </source>
</evidence>
<protein>
    <recommendedName>
        <fullName evidence="3 4">Ribosome hibernation promoting factor</fullName>
        <shortName evidence="4">HPF</shortName>
    </recommendedName>
</protein>
<comment type="caution">
    <text evidence="6">The sequence shown here is derived from an EMBL/GenBank/DDBJ whole genome shotgun (WGS) entry which is preliminary data.</text>
</comment>
<evidence type="ECO:0000256" key="2">
    <source>
        <dbReference type="ARBA" id="ARBA00038695"/>
    </source>
</evidence>
<sequence length="198" mass="21788">MKLIISGKQIDVGDALRTHVTERLKGLVGKYYDRPIDASVTFSREAHLFRTDITVHFGAGLTVNAEGDGTEIYAGFEAAADRVEKRLRRHKRRLKNHHHGAQRTLEPALAYVLSPAHDDADDDAPLDNGNEGPLVIAENEAEIETLTVSEAVFRLDLSAHPAMMFRNSANGGLNVVYRRPDGNIGWIEPNKRAVGATV</sequence>
<dbReference type="EMBL" id="QGLF01000002">
    <property type="protein sequence ID" value="PWR22150.1"/>
    <property type="molecule type" value="Genomic_DNA"/>
</dbReference>
<dbReference type="Gene3D" id="3.30.160.100">
    <property type="entry name" value="Ribosome hibernation promotion factor-like"/>
    <property type="match status" value="1"/>
</dbReference>
<dbReference type="OrthoDB" id="9794975at2"/>
<dbReference type="InterPro" id="IPR034694">
    <property type="entry name" value="HPF_long/plastid"/>
</dbReference>
<organism evidence="6 7">
    <name type="scientific">Zavarzinia compransoris</name>
    <dbReference type="NCBI Taxonomy" id="1264899"/>
    <lineage>
        <taxon>Bacteria</taxon>
        <taxon>Pseudomonadati</taxon>
        <taxon>Pseudomonadota</taxon>
        <taxon>Alphaproteobacteria</taxon>
        <taxon>Rhodospirillales</taxon>
        <taxon>Zavarziniaceae</taxon>
        <taxon>Zavarzinia</taxon>
    </lineage>
</organism>
<dbReference type="PANTHER" id="PTHR33231:SF1">
    <property type="entry name" value="30S RIBOSOMAL PROTEIN"/>
    <property type="match status" value="1"/>
</dbReference>
<dbReference type="HAMAP" id="MF_00839">
    <property type="entry name" value="HPF"/>
    <property type="match status" value="1"/>
</dbReference>
<dbReference type="Pfam" id="PF02482">
    <property type="entry name" value="Ribosomal_S30AE"/>
    <property type="match status" value="1"/>
</dbReference>
<comment type="function">
    <text evidence="4">Required for dimerization of active 70S ribosomes into 100S ribosomes in stationary phase; 100S ribosomes are translationally inactive and sometimes present during exponential growth.</text>
</comment>
<dbReference type="Proteomes" id="UP000246077">
    <property type="component" value="Unassembled WGS sequence"/>
</dbReference>
<dbReference type="InterPro" id="IPR050574">
    <property type="entry name" value="HPF/YfiA_ribosome-assoc"/>
</dbReference>
<dbReference type="InterPro" id="IPR032528">
    <property type="entry name" value="Ribosom_S30AE_C"/>
</dbReference>
<comment type="similarity">
    <text evidence="4">Belongs to the HPF/YfiA ribosome-associated protein family. Long HPF subfamily.</text>
</comment>
<comment type="subunit">
    <text evidence="4">Interacts with 100S ribosomes.</text>
</comment>
<reference evidence="7" key="1">
    <citation type="submission" date="2018-05" db="EMBL/GenBank/DDBJ databases">
        <title>Zavarzinia sp. HR-AS.</title>
        <authorList>
            <person name="Lee Y."/>
            <person name="Jeon C.O."/>
        </authorList>
    </citation>
    <scope>NUCLEOTIDE SEQUENCE [LARGE SCALE GENOMIC DNA]</scope>
    <source>
        <strain evidence="7">DSM 1231</strain>
    </source>
</reference>
<dbReference type="RefSeq" id="WP_109920795.1">
    <property type="nucleotide sequence ID" value="NZ_QGLF01000002.1"/>
</dbReference>
<dbReference type="AlphaFoldDB" id="A0A317E795"/>
<dbReference type="SUPFAM" id="SSF69754">
    <property type="entry name" value="Ribosome binding protein Y (YfiA homologue)"/>
    <property type="match status" value="1"/>
</dbReference>
<accession>A0A317E795</accession>
<dbReference type="InterPro" id="IPR038416">
    <property type="entry name" value="Ribosom_S30AE_C_sf"/>
</dbReference>